<dbReference type="Proteomes" id="UP000734854">
    <property type="component" value="Unassembled WGS sequence"/>
</dbReference>
<protein>
    <submittedName>
        <fullName evidence="1">Uncharacterized protein</fullName>
    </submittedName>
</protein>
<keyword evidence="2" id="KW-1185">Reference proteome</keyword>
<comment type="caution">
    <text evidence="1">The sequence shown here is derived from an EMBL/GenBank/DDBJ whole genome shotgun (WGS) entry which is preliminary data.</text>
</comment>
<reference evidence="1 2" key="1">
    <citation type="submission" date="2020-08" db="EMBL/GenBank/DDBJ databases">
        <title>Plant Genome Project.</title>
        <authorList>
            <person name="Zhang R.-G."/>
        </authorList>
    </citation>
    <scope>NUCLEOTIDE SEQUENCE [LARGE SCALE GENOMIC DNA]</scope>
    <source>
        <tissue evidence="1">Rhizome</tissue>
    </source>
</reference>
<proteinExistence type="predicted"/>
<accession>A0A8J5CDR9</accession>
<dbReference type="AlphaFoldDB" id="A0A8J5CDR9"/>
<gene>
    <name evidence="1" type="ORF">ZIOFF_067401</name>
</gene>
<evidence type="ECO:0000313" key="2">
    <source>
        <dbReference type="Proteomes" id="UP000734854"/>
    </source>
</evidence>
<evidence type="ECO:0000313" key="1">
    <source>
        <dbReference type="EMBL" id="KAG6473484.1"/>
    </source>
</evidence>
<sequence>MEGYSFDAQNDLDRFEDDLEEEVDEILYGDCPETLIIHEYLLIEEDVGDKTETNNDQIYDEDKVEEIIEEADDDPQYSGGPNKQTCGFDIFDTYHPLTRINSSGASPNHNLCFDIVDANRVEFKIESDMGVGLLFHIDSTRASSVIAMDVICSGEEDSLTSAEDYVGDVANLHRVLDGFPSTLILWPMARYGEGDKRWIVKEHTDGTNIHNWH</sequence>
<organism evidence="1 2">
    <name type="scientific">Zingiber officinale</name>
    <name type="common">Ginger</name>
    <name type="synonym">Amomum zingiber</name>
    <dbReference type="NCBI Taxonomy" id="94328"/>
    <lineage>
        <taxon>Eukaryota</taxon>
        <taxon>Viridiplantae</taxon>
        <taxon>Streptophyta</taxon>
        <taxon>Embryophyta</taxon>
        <taxon>Tracheophyta</taxon>
        <taxon>Spermatophyta</taxon>
        <taxon>Magnoliopsida</taxon>
        <taxon>Liliopsida</taxon>
        <taxon>Zingiberales</taxon>
        <taxon>Zingiberaceae</taxon>
        <taxon>Zingiber</taxon>
    </lineage>
</organism>
<name>A0A8J5CDR9_ZINOF</name>
<dbReference type="EMBL" id="JACMSC010000019">
    <property type="protein sequence ID" value="KAG6473484.1"/>
    <property type="molecule type" value="Genomic_DNA"/>
</dbReference>